<sequence>MFPLNPAAFAAAAQVAVGNATSATATPDAINDNKNDAFAKPELSDSIAPATNLYSHPAPGTWSEHLPLLGGLFEAFSYFYFV</sequence>
<evidence type="ECO:0000313" key="2">
    <source>
        <dbReference type="WBParaSite" id="SMUV_0000102301-mRNA-1"/>
    </source>
</evidence>
<evidence type="ECO:0000313" key="1">
    <source>
        <dbReference type="Proteomes" id="UP000046393"/>
    </source>
</evidence>
<reference evidence="2" key="1">
    <citation type="submission" date="2017-02" db="UniProtKB">
        <authorList>
            <consortium name="WormBaseParasite"/>
        </authorList>
    </citation>
    <scope>IDENTIFICATION</scope>
</reference>
<dbReference type="Proteomes" id="UP000046393">
    <property type="component" value="Unplaced"/>
</dbReference>
<keyword evidence="1" id="KW-1185">Reference proteome</keyword>
<dbReference type="AlphaFoldDB" id="A0A0N5AA57"/>
<dbReference type="WBParaSite" id="SMUV_0000102301-mRNA-1">
    <property type="protein sequence ID" value="SMUV_0000102301-mRNA-1"/>
    <property type="gene ID" value="SMUV_0000102301"/>
</dbReference>
<name>A0A0N5AA57_9BILA</name>
<organism evidence="1 2">
    <name type="scientific">Syphacia muris</name>
    <dbReference type="NCBI Taxonomy" id="451379"/>
    <lineage>
        <taxon>Eukaryota</taxon>
        <taxon>Metazoa</taxon>
        <taxon>Ecdysozoa</taxon>
        <taxon>Nematoda</taxon>
        <taxon>Chromadorea</taxon>
        <taxon>Rhabditida</taxon>
        <taxon>Spirurina</taxon>
        <taxon>Oxyuridomorpha</taxon>
        <taxon>Oxyuroidea</taxon>
        <taxon>Oxyuridae</taxon>
        <taxon>Syphacia</taxon>
    </lineage>
</organism>
<proteinExistence type="predicted"/>
<accession>A0A0N5AA57</accession>
<protein>
    <submittedName>
        <fullName evidence="2">Secreted protein</fullName>
    </submittedName>
</protein>